<evidence type="ECO:0000259" key="3">
    <source>
        <dbReference type="Pfam" id="PF01709"/>
    </source>
</evidence>
<evidence type="ECO:0000256" key="2">
    <source>
        <dbReference type="ARBA" id="ARBA00008724"/>
    </source>
</evidence>
<feature type="domain" description="TACO1/YebC-like second and third" evidence="3">
    <location>
        <begin position="123"/>
        <end position="302"/>
    </location>
</feature>
<name>A0AAX4JZ45_9TREE</name>
<dbReference type="Gene3D" id="3.30.70.980">
    <property type="match status" value="2"/>
</dbReference>
<keyword evidence="6" id="KW-1185">Reference proteome</keyword>
<evidence type="ECO:0000259" key="4">
    <source>
        <dbReference type="Pfam" id="PF20772"/>
    </source>
</evidence>
<reference evidence="5 6" key="1">
    <citation type="submission" date="2024-01" db="EMBL/GenBank/DDBJ databases">
        <title>Comparative genomics of Cryptococcus and Kwoniella reveals pathogenesis evolution and contrasting modes of karyotype evolution via chromosome fusion or intercentromeric recombination.</title>
        <authorList>
            <person name="Coelho M.A."/>
            <person name="David-Palma M."/>
            <person name="Shea T."/>
            <person name="Bowers K."/>
            <person name="McGinley-Smith S."/>
            <person name="Mohammad A.W."/>
            <person name="Gnirke A."/>
            <person name="Yurkov A.M."/>
            <person name="Nowrousian M."/>
            <person name="Sun S."/>
            <person name="Cuomo C.A."/>
            <person name="Heitman J."/>
        </authorList>
    </citation>
    <scope>NUCLEOTIDE SEQUENCE [LARGE SCALE GENOMIC DNA]</scope>
    <source>
        <strain evidence="5 6">CBS 6074</strain>
    </source>
</reference>
<dbReference type="Gene3D" id="1.10.10.200">
    <property type="match status" value="1"/>
</dbReference>
<sequence length="305" mass="33164">MSMASISFLRPLVRAGGPSRVQAIVNVRPRCNCFSTFSRIDSGHNRWSKIRHKKGAVDKERGALFAKLSREIINSMKPPSSSDPAFNSKLATALQRAKEQGLTKQGIENTMLKAKSVSDGTGQNVIYEAVAPGGKIVMLVECLTSNPARTVKRVKEILSKNGARTSPVLFMFDKQGLITLKPESESKEASFDHLFDIAVENGAEDVREVESEDGGGMEYEITTPTSSLSSLTNLLSAPPHSSIYSVESSDLVYVPTDPLQILGEDGQSLEGEGITEETAEGVFKIIDLLEEESDVVKVWTNLADE</sequence>
<dbReference type="PANTHER" id="PTHR12532">
    <property type="entry name" value="TRANSLATIONAL ACTIVATOR OF CYTOCHROME C OXIDASE 1"/>
    <property type="match status" value="1"/>
</dbReference>
<dbReference type="Pfam" id="PF20772">
    <property type="entry name" value="TACO1_YebC_N"/>
    <property type="match status" value="1"/>
</dbReference>
<dbReference type="AlphaFoldDB" id="A0AAX4JZ45"/>
<gene>
    <name evidence="5" type="ORF">L201_005415</name>
</gene>
<dbReference type="InterPro" id="IPR029072">
    <property type="entry name" value="YebC-like"/>
</dbReference>
<protein>
    <recommendedName>
        <fullName evidence="7">Mitochondrial protein</fullName>
    </recommendedName>
</protein>
<dbReference type="InterPro" id="IPR048300">
    <property type="entry name" value="TACO1_YebC-like_2nd/3rd_dom"/>
</dbReference>
<dbReference type="InterPro" id="IPR049083">
    <property type="entry name" value="TACO1_YebC_N"/>
</dbReference>
<dbReference type="InterPro" id="IPR002876">
    <property type="entry name" value="Transcrip_reg_TACO1-like"/>
</dbReference>
<dbReference type="InterPro" id="IPR026564">
    <property type="entry name" value="Transcrip_reg_TACO1-like_dom3"/>
</dbReference>
<dbReference type="GeneID" id="91096085"/>
<dbReference type="FunFam" id="1.10.10.200:FF:000002">
    <property type="entry name" value="Probable transcriptional regulatory protein CLM62_37755"/>
    <property type="match status" value="1"/>
</dbReference>
<dbReference type="Pfam" id="PF01709">
    <property type="entry name" value="Transcrip_reg"/>
    <property type="match status" value="1"/>
</dbReference>
<dbReference type="EMBL" id="CP144104">
    <property type="protein sequence ID" value="WWC90479.1"/>
    <property type="molecule type" value="Genomic_DNA"/>
</dbReference>
<dbReference type="RefSeq" id="XP_066077242.1">
    <property type="nucleotide sequence ID" value="XM_066221145.1"/>
</dbReference>
<organism evidence="5 6">
    <name type="scientific">Kwoniella dendrophila CBS 6074</name>
    <dbReference type="NCBI Taxonomy" id="1295534"/>
    <lineage>
        <taxon>Eukaryota</taxon>
        <taxon>Fungi</taxon>
        <taxon>Dikarya</taxon>
        <taxon>Basidiomycota</taxon>
        <taxon>Agaricomycotina</taxon>
        <taxon>Tremellomycetes</taxon>
        <taxon>Tremellales</taxon>
        <taxon>Cryptococcaceae</taxon>
        <taxon>Kwoniella</taxon>
    </lineage>
</organism>
<dbReference type="GO" id="GO:0005739">
    <property type="term" value="C:mitochondrion"/>
    <property type="evidence" value="ECO:0007669"/>
    <property type="project" value="UniProtKB-SubCell"/>
</dbReference>
<evidence type="ECO:0000313" key="6">
    <source>
        <dbReference type="Proteomes" id="UP001355207"/>
    </source>
</evidence>
<evidence type="ECO:0008006" key="7">
    <source>
        <dbReference type="Google" id="ProtNLM"/>
    </source>
</evidence>
<accession>A0AAX4JZ45</accession>
<dbReference type="PANTHER" id="PTHR12532:SF0">
    <property type="entry name" value="TRANSLATIONAL ACTIVATOR OF CYTOCHROME C OXIDASE 1"/>
    <property type="match status" value="1"/>
</dbReference>
<comment type="similarity">
    <text evidence="2">Belongs to the TACO1 family.</text>
</comment>
<evidence type="ECO:0000313" key="5">
    <source>
        <dbReference type="EMBL" id="WWC90479.1"/>
    </source>
</evidence>
<dbReference type="Proteomes" id="UP001355207">
    <property type="component" value="Chromosome 7"/>
</dbReference>
<comment type="subcellular location">
    <subcellularLocation>
        <location evidence="1">Mitochondrion</location>
    </subcellularLocation>
</comment>
<feature type="domain" description="TACO1/YebC-like N-terminal" evidence="4">
    <location>
        <begin position="45"/>
        <end position="115"/>
    </location>
</feature>
<dbReference type="InterPro" id="IPR017856">
    <property type="entry name" value="Integrase-like_N"/>
</dbReference>
<dbReference type="SUPFAM" id="SSF75625">
    <property type="entry name" value="YebC-like"/>
    <property type="match status" value="1"/>
</dbReference>
<evidence type="ECO:0000256" key="1">
    <source>
        <dbReference type="ARBA" id="ARBA00004173"/>
    </source>
</evidence>
<proteinExistence type="inferred from homology"/>